<dbReference type="EMBL" id="SADD01000014">
    <property type="protein sequence ID" value="RVU42115.1"/>
    <property type="molecule type" value="Genomic_DNA"/>
</dbReference>
<protein>
    <submittedName>
        <fullName evidence="1">Uncharacterized protein</fullName>
    </submittedName>
</protein>
<name>A0ABY0CNT2_9DELT</name>
<keyword evidence="2" id="KW-1185">Reference proteome</keyword>
<reference evidence="1 2" key="1">
    <citation type="submission" date="2019-01" db="EMBL/GenBank/DDBJ databases">
        <title>Lujinxingia litoralis gen. nov., sp. nov. and Lujinxingia sediminis gen. nov., sp. nov., new members in the order Bradymonadales, isolated from coastal sediment.</title>
        <authorList>
            <person name="Li C.-M."/>
        </authorList>
    </citation>
    <scope>NUCLEOTIDE SEQUENCE [LARGE SCALE GENOMIC DNA]</scope>
    <source>
        <strain evidence="1 2">SEH01</strain>
    </source>
</reference>
<comment type="caution">
    <text evidence="1">The sequence shown here is derived from an EMBL/GenBank/DDBJ whole genome shotgun (WGS) entry which is preliminary data.</text>
</comment>
<sequence>MRMVGRNFSTGVEIPDNIAFISWKVGNSDATLVIADFYSRANGAIEVVFKPRPLAYRSMDEGSWLSMYWPPDENDFPLKPVILIEKGSDFLTWLPGYCEEEFADRDLLHLMFITMDDVLEVLCDEMPTFRKVPLK</sequence>
<gene>
    <name evidence="1" type="ORF">EA187_17400</name>
</gene>
<organism evidence="1 2">
    <name type="scientific">Lujinxingia sediminis</name>
    <dbReference type="NCBI Taxonomy" id="2480984"/>
    <lineage>
        <taxon>Bacteria</taxon>
        <taxon>Deltaproteobacteria</taxon>
        <taxon>Bradymonadales</taxon>
        <taxon>Lujinxingiaceae</taxon>
        <taxon>Lujinxingia</taxon>
    </lineage>
</organism>
<evidence type="ECO:0000313" key="1">
    <source>
        <dbReference type="EMBL" id="RVU42115.1"/>
    </source>
</evidence>
<dbReference type="RefSeq" id="WP_127781075.1">
    <property type="nucleotide sequence ID" value="NZ_SADD01000014.1"/>
</dbReference>
<evidence type="ECO:0000313" key="2">
    <source>
        <dbReference type="Proteomes" id="UP000282926"/>
    </source>
</evidence>
<accession>A0ABY0CNT2</accession>
<proteinExistence type="predicted"/>
<dbReference type="Proteomes" id="UP000282926">
    <property type="component" value="Unassembled WGS sequence"/>
</dbReference>